<dbReference type="RefSeq" id="WP_085091840.1">
    <property type="nucleotide sequence ID" value="NZ_FXAK01000010.1"/>
</dbReference>
<sequence length="67" mass="6728">MTIPSHRAAAAVPTPAHTFELRAGELINLTEAARKAAEAPETAAAPVAKSRRPASDAPAGAAPSADQ</sequence>
<accession>A0A1X7HPV0</accession>
<feature type="compositionally biased region" description="Low complexity" evidence="1">
    <location>
        <begin position="39"/>
        <end position="48"/>
    </location>
</feature>
<evidence type="ECO:0000256" key="1">
    <source>
        <dbReference type="SAM" id="MobiDB-lite"/>
    </source>
</evidence>
<name>A0A1X7HPV0_9PROT</name>
<feature type="compositionally biased region" description="Low complexity" evidence="1">
    <location>
        <begin position="55"/>
        <end position="67"/>
    </location>
</feature>
<dbReference type="EMBL" id="FXAK01000010">
    <property type="protein sequence ID" value="SMF90808.1"/>
    <property type="molecule type" value="Genomic_DNA"/>
</dbReference>
<organism evidence="2 3">
    <name type="scientific">Azospirillum oryzae</name>
    <dbReference type="NCBI Taxonomy" id="286727"/>
    <lineage>
        <taxon>Bacteria</taxon>
        <taxon>Pseudomonadati</taxon>
        <taxon>Pseudomonadota</taxon>
        <taxon>Alphaproteobacteria</taxon>
        <taxon>Rhodospirillales</taxon>
        <taxon>Azospirillaceae</taxon>
        <taxon>Azospirillum</taxon>
    </lineage>
</organism>
<protein>
    <submittedName>
        <fullName evidence="2">Uncharacterized protein</fullName>
    </submittedName>
</protein>
<evidence type="ECO:0000313" key="2">
    <source>
        <dbReference type="EMBL" id="SMF90808.1"/>
    </source>
</evidence>
<evidence type="ECO:0000313" key="3">
    <source>
        <dbReference type="Proteomes" id="UP000192936"/>
    </source>
</evidence>
<reference evidence="2 3" key="1">
    <citation type="submission" date="2017-04" db="EMBL/GenBank/DDBJ databases">
        <authorList>
            <person name="Afonso C.L."/>
            <person name="Miller P.J."/>
            <person name="Scott M.A."/>
            <person name="Spackman E."/>
            <person name="Goraichik I."/>
            <person name="Dimitrov K.M."/>
            <person name="Suarez D.L."/>
            <person name="Swayne D.E."/>
        </authorList>
    </citation>
    <scope>NUCLEOTIDE SEQUENCE [LARGE SCALE GENOMIC DNA]</scope>
    <source>
        <strain evidence="2 3">A2P</strain>
    </source>
</reference>
<dbReference type="STRING" id="286727.SAMN02982917_0004"/>
<feature type="region of interest" description="Disordered" evidence="1">
    <location>
        <begin position="35"/>
        <end position="67"/>
    </location>
</feature>
<proteinExistence type="predicted"/>
<dbReference type="AlphaFoldDB" id="A0A1X7HPV0"/>
<gene>
    <name evidence="2" type="ORF">SAMN02982917_0004</name>
</gene>
<dbReference type="Proteomes" id="UP000192936">
    <property type="component" value="Unassembled WGS sequence"/>
</dbReference>